<dbReference type="InterPro" id="IPR025263">
    <property type="entry name" value="YhdP_central"/>
</dbReference>
<gene>
    <name evidence="3" type="ORF">LMG29542_06207</name>
</gene>
<feature type="domain" description="YhdP central" evidence="2">
    <location>
        <begin position="12"/>
        <end position="1355"/>
    </location>
</feature>
<evidence type="ECO:0000256" key="1">
    <source>
        <dbReference type="SAM" id="Phobius"/>
    </source>
</evidence>
<sequence>MLRHTLHVVLGVALVTYFLALLLVLGLRYVVLPQVESFRPRIEAIISEKIHAQVSIGKLTPHWVSFQPGVEVTDLTIRSHDGHPALSIPHASATVSWSSLWKLKPILSSLVVDQPDLLVERNDDGTLSVAGVQLPSGHSGNDTFSTWLLRQQAMVLRGGTLRWRDALHDVPEVALQNIRLAILNDGNEHRFALQAPADGKVLFGPLDVRVHFKNARTGAMGKPINWSGSAYLSTGPVDLPMLARYIDFPIATYAGRIDNAIWVEFAQGRILSATGELSGNNIALRVRPTQPKLDLPDARFSWTFAHEADEYTLQLHNLVAELGQPPMPDGTPVTRTLALSTLNGRLRRQSVQHGQLVSVAGDRVDLGILAEFTRALPLPRRLLNSLVRFNPRGIVSNYTIEVEREKPESGEAAANERSELSAAPIAHYTFKADLQGISVAAQEPPPGLTARGHPRAGIPGFENLWGSVDANEKQGSITLDTANAAITMPGVFDNPRLTFDRLKGKGSWTVATTIAPGDKHKAFKVDVSELTVANEDTAASASASYSNVGHGRGSLDLSAKFERAQVSRIARYLPTGIAEKVRVYLGHSLEAGVSRGGTIEIHGNLDKFPYALDPTAGVFRIVAPFTDGRFDPTPYPPRTFKNGTPNIWPGFDGIDGEFQLKENLLRFDVNHAHYKRIAIGKVTGKIDDLGNRASSLVITGGAHGPLADMLDYVDDSSLGIMSKHFTRKLRADGPAAVALKLTLPRAPLDPNAPRPHPSLAGSVTFESNRIAMEKVPTLSQLTGKVHFTEHTAEVDNLAGQFFGGDIHANGALRQNGTYALDLNGHIALEAARELDLHGLAPQVLSHMQGGAPYQLSVRGAKGRLPDVSARSDLTGLALDFPAPFNKPAGTPMPLSLSYQPPANGDSSAMQRADVTLGPIAATYLLRGEPQKMPKVVRGAIGVNRPADLPSEGVTAAVDLDTLDADAWRALFVQMRNANQGVAPVPPSETVAQFVPNRFALHIGTLTLLKRHWESVVVGASHIDRKWQANIASSQVSGYVSWLPGATRDSPGTLQARLARLVIPSATENDLLGPAMQQPAQNMPTIDLVVNDMIVHGRSVGRLEVDAHNFEEDGEPVWQLDKLDISNPAATFTATANWRTLREFGAVTDENTPRRTVVDFKLDVKDAGALLERAGLPRTLKNGEGTLSGKVGWRGGPTRIDLPSLNGNLSVDLHHGQILKVDPGVARLLGVLSLQSLQRVATLSFRDVFGEGLPFSSITGTGEINDGVGRTDNFRLVTAPARAEMRGTVDLAHETQDLNVRVIPTVSAGAGVVAATIVNPLFGLGALAADIALSQSLEHAFVFDYAITGSWAKPHVERVHDDRGKMNGVPAAEAAVLH</sequence>
<proteinExistence type="predicted"/>
<keyword evidence="1" id="KW-0812">Transmembrane</keyword>
<keyword evidence="4" id="KW-1185">Reference proteome</keyword>
<dbReference type="PANTHER" id="PTHR38690:SF1">
    <property type="entry name" value="PROTEASE"/>
    <property type="match status" value="1"/>
</dbReference>
<dbReference type="Proteomes" id="UP000494363">
    <property type="component" value="Unassembled WGS sequence"/>
</dbReference>
<name>A0A6J5EWC4_9BURK</name>
<keyword evidence="1" id="KW-0472">Membrane</keyword>
<dbReference type="PANTHER" id="PTHR38690">
    <property type="entry name" value="PROTEASE-RELATED"/>
    <property type="match status" value="1"/>
</dbReference>
<reference evidence="3 4" key="1">
    <citation type="submission" date="2020-04" db="EMBL/GenBank/DDBJ databases">
        <authorList>
            <person name="De Canck E."/>
        </authorList>
    </citation>
    <scope>NUCLEOTIDE SEQUENCE [LARGE SCALE GENOMIC DNA]</scope>
    <source>
        <strain evidence="3 4">LMG 29542</strain>
    </source>
</reference>
<protein>
    <recommendedName>
        <fullName evidence="2">YhdP central domain-containing protein</fullName>
    </recommendedName>
</protein>
<dbReference type="Pfam" id="PF13116">
    <property type="entry name" value="YhdP"/>
    <property type="match status" value="1"/>
</dbReference>
<accession>A0A6J5EWC4</accession>
<feature type="transmembrane region" description="Helical" evidence="1">
    <location>
        <begin position="7"/>
        <end position="31"/>
    </location>
</feature>
<dbReference type="EMBL" id="CADIKH010000043">
    <property type="protein sequence ID" value="CAB3769857.1"/>
    <property type="molecule type" value="Genomic_DNA"/>
</dbReference>
<dbReference type="InterPro" id="IPR011836">
    <property type="entry name" value="YhdP"/>
</dbReference>
<evidence type="ECO:0000313" key="4">
    <source>
        <dbReference type="Proteomes" id="UP000494363"/>
    </source>
</evidence>
<keyword evidence="1" id="KW-1133">Transmembrane helix</keyword>
<organism evidence="3 4">
    <name type="scientific">Paraburkholderia humisilvae</name>
    <dbReference type="NCBI Taxonomy" id="627669"/>
    <lineage>
        <taxon>Bacteria</taxon>
        <taxon>Pseudomonadati</taxon>
        <taxon>Pseudomonadota</taxon>
        <taxon>Betaproteobacteria</taxon>
        <taxon>Burkholderiales</taxon>
        <taxon>Burkholderiaceae</taxon>
        <taxon>Paraburkholderia</taxon>
    </lineage>
</organism>
<evidence type="ECO:0000259" key="2">
    <source>
        <dbReference type="Pfam" id="PF13116"/>
    </source>
</evidence>
<dbReference type="NCBIfam" id="TIGR02099">
    <property type="entry name" value="YhdP family protein"/>
    <property type="match status" value="1"/>
</dbReference>
<evidence type="ECO:0000313" key="3">
    <source>
        <dbReference type="EMBL" id="CAB3769857.1"/>
    </source>
</evidence>